<dbReference type="RefSeq" id="WP_013407501.1">
    <property type="nucleotide sequence ID" value="NC_014655.1"/>
</dbReference>
<proteinExistence type="predicted"/>
<dbReference type="eggNOG" id="COG3188">
    <property type="taxonomic scope" value="Bacteria"/>
</dbReference>
<accession>E4RZB0</accession>
<evidence type="ECO:0000313" key="2">
    <source>
        <dbReference type="Proteomes" id="UP000007435"/>
    </source>
</evidence>
<gene>
    <name evidence="1" type="ordered locus">Lbys_0687</name>
</gene>
<dbReference type="HOGENOM" id="CLU_018236_0_0_10"/>
<reference key="1">
    <citation type="submission" date="2010-11" db="EMBL/GenBank/DDBJ databases">
        <title>The complete genome of Leadbetterella byssophila DSM 17132.</title>
        <authorList>
            <consortium name="US DOE Joint Genome Institute (JGI-PGF)"/>
            <person name="Lucas S."/>
            <person name="Copeland A."/>
            <person name="Lapidus A."/>
            <person name="Glavina del Rio T."/>
            <person name="Dalin E."/>
            <person name="Tice H."/>
            <person name="Bruce D."/>
            <person name="Goodwin L."/>
            <person name="Pitluck S."/>
            <person name="Kyrpides N."/>
            <person name="Mavromatis K."/>
            <person name="Ivanova N."/>
            <person name="Teshima H."/>
            <person name="Brettin T."/>
            <person name="Detter J.C."/>
            <person name="Han C."/>
            <person name="Tapia R."/>
            <person name="Land M."/>
            <person name="Hauser L."/>
            <person name="Markowitz V."/>
            <person name="Cheng J.-F."/>
            <person name="Hugenholtz P."/>
            <person name="Woyke T."/>
            <person name="Wu D."/>
            <person name="Tindall B."/>
            <person name="Pomrenke H.G."/>
            <person name="Brambilla E."/>
            <person name="Klenk H.-P."/>
            <person name="Eisen J.A."/>
        </authorList>
    </citation>
    <scope>NUCLEOTIDE SEQUENCE [LARGE SCALE GENOMIC DNA]</scope>
    <source>
        <strain>DSM 17132</strain>
    </source>
</reference>
<dbReference type="Proteomes" id="UP000007435">
    <property type="component" value="Chromosome"/>
</dbReference>
<organism evidence="1 2">
    <name type="scientific">Leadbetterella byssophila (strain DSM 17132 / JCM 16389 / KACC 11308 / NBRC 106382 / 4M15)</name>
    <dbReference type="NCBI Taxonomy" id="649349"/>
    <lineage>
        <taxon>Bacteria</taxon>
        <taxon>Pseudomonadati</taxon>
        <taxon>Bacteroidota</taxon>
        <taxon>Cytophagia</taxon>
        <taxon>Cytophagales</taxon>
        <taxon>Leadbetterellaceae</taxon>
        <taxon>Leadbetterella</taxon>
    </lineage>
</organism>
<dbReference type="AlphaFoldDB" id="E4RZB0"/>
<protein>
    <submittedName>
        <fullName evidence="1">Uncharacterized protein</fullName>
    </submittedName>
</protein>
<keyword evidence="2" id="KW-1185">Reference proteome</keyword>
<dbReference type="EMBL" id="CP002305">
    <property type="protein sequence ID" value="ADQ16449.1"/>
    <property type="molecule type" value="Genomic_DNA"/>
</dbReference>
<sequence>MKIQIYIAFIMLYSICSYSQDLTDIKSKKPFEYSGTIDLRGISYTAKGIDPRRNPYTFVITGAPVLSFYGFTVPVSFSYSPQGASFNQPFNQFGLSPKYKWITLHGGYRNVSFSPYTLAGHTLLGGGFELTPGKFSVGFMTGRLNKSTTIDTLSGYVRPESFSRYGTAIKLGYGTQEKMVNLSFLSAKDSEKGFKGNLDSTTVNQAANTVLGGDFKYILFNKLSIYGDGAISIYTKNIHSDLEIDLDSSRKGLKTLKNLFDLNATSEYFLAYSGGIGYVERLFSIRATYRKVEPNFQSMGAYFFQNDLQQITINPGLVLLQGKLRFNGSIGLQKDNLKNRKLAQTKRVISMANLNWDISTKFGLDANYTNFTMNSEPTVAMVDNKFLLAQTNENLSVTPRFILSSAASTQIFILSYNGSRLKDLNEDTAEENDIFSSVAMLNYTLTLNPTSLSINAAVNYVNNTMSVGNISNQGISIGASKGFLKNKILLGSQNSYTRSQLINGDGTIMNFSVSGSYAPFKAHRFNLRASSMSNSTKRENMDPLKYSEFTAEIGYTFSF</sequence>
<evidence type="ECO:0000313" key="1">
    <source>
        <dbReference type="EMBL" id="ADQ16449.1"/>
    </source>
</evidence>
<dbReference type="OrthoDB" id="1091532at2"/>
<dbReference type="STRING" id="649349.Lbys_0687"/>
<name>E4RZB0_LEAB4</name>
<dbReference type="KEGG" id="lby:Lbys_0687"/>
<reference evidence="1 2" key="2">
    <citation type="journal article" date="2011" name="Stand. Genomic Sci.">
        <title>Complete genome sequence of Leadbetterella byssophila type strain (4M15).</title>
        <authorList>
            <person name="Abt B."/>
            <person name="Teshima H."/>
            <person name="Lucas S."/>
            <person name="Lapidus A."/>
            <person name="Del Rio T.G."/>
            <person name="Nolan M."/>
            <person name="Tice H."/>
            <person name="Cheng J.F."/>
            <person name="Pitluck S."/>
            <person name="Liolios K."/>
            <person name="Pagani I."/>
            <person name="Ivanova N."/>
            <person name="Mavromatis K."/>
            <person name="Pati A."/>
            <person name="Tapia R."/>
            <person name="Han C."/>
            <person name="Goodwin L."/>
            <person name="Chen A."/>
            <person name="Palaniappan K."/>
            <person name="Land M."/>
            <person name="Hauser L."/>
            <person name="Chang Y.J."/>
            <person name="Jeffries C.D."/>
            <person name="Rohde M."/>
            <person name="Goker M."/>
            <person name="Tindall B.J."/>
            <person name="Detter J.C."/>
            <person name="Woyke T."/>
            <person name="Bristow J."/>
            <person name="Eisen J.A."/>
            <person name="Markowitz V."/>
            <person name="Hugenholtz P."/>
            <person name="Klenk H.P."/>
            <person name="Kyrpides N.C."/>
        </authorList>
    </citation>
    <scope>NUCLEOTIDE SEQUENCE [LARGE SCALE GENOMIC DNA]</scope>
    <source>
        <strain evidence="2">DSM 17132 / JCM 16389 / KACC 11308 / NBRC 106382 / 4M15</strain>
    </source>
</reference>